<reference evidence="2" key="1">
    <citation type="submission" date="2020-10" db="EMBL/GenBank/DDBJ databases">
        <authorList>
            <person name="Gilroy R."/>
        </authorList>
    </citation>
    <scope>NUCLEOTIDE SEQUENCE</scope>
    <source>
        <strain evidence="2">6276</strain>
    </source>
</reference>
<comment type="caution">
    <text evidence="2">The sequence shown here is derived from an EMBL/GenBank/DDBJ whole genome shotgun (WGS) entry which is preliminary data.</text>
</comment>
<dbReference type="AlphaFoldDB" id="A0A9D1F0T1"/>
<dbReference type="InterPro" id="IPR010982">
    <property type="entry name" value="Lambda_DNA-bd_dom_sf"/>
</dbReference>
<evidence type="ECO:0000313" key="3">
    <source>
        <dbReference type="Proteomes" id="UP000823928"/>
    </source>
</evidence>
<sequence>MTFADKVKYVRMKLYLSQSQLAKEIGVSFATINRWENKDLEPQLASIGRFNDFCEKHGIIFEEKLFG</sequence>
<dbReference type="Proteomes" id="UP000823928">
    <property type="component" value="Unassembled WGS sequence"/>
</dbReference>
<gene>
    <name evidence="2" type="ORF">IAC10_09700</name>
</gene>
<dbReference type="Pfam" id="PF01381">
    <property type="entry name" value="HTH_3"/>
    <property type="match status" value="1"/>
</dbReference>
<dbReference type="InterPro" id="IPR001387">
    <property type="entry name" value="Cro/C1-type_HTH"/>
</dbReference>
<evidence type="ECO:0000259" key="1">
    <source>
        <dbReference type="PROSITE" id="PS50943"/>
    </source>
</evidence>
<dbReference type="SMART" id="SM00530">
    <property type="entry name" value="HTH_XRE"/>
    <property type="match status" value="1"/>
</dbReference>
<dbReference type="PROSITE" id="PS50943">
    <property type="entry name" value="HTH_CROC1"/>
    <property type="match status" value="1"/>
</dbReference>
<reference evidence="2" key="2">
    <citation type="journal article" date="2021" name="PeerJ">
        <title>Extensive microbial diversity within the chicken gut microbiome revealed by metagenomics and culture.</title>
        <authorList>
            <person name="Gilroy R."/>
            <person name="Ravi A."/>
            <person name="Getino M."/>
            <person name="Pursley I."/>
            <person name="Horton D.L."/>
            <person name="Alikhan N.F."/>
            <person name="Baker D."/>
            <person name="Gharbi K."/>
            <person name="Hall N."/>
            <person name="Watson M."/>
            <person name="Adriaenssens E.M."/>
            <person name="Foster-Nyarko E."/>
            <person name="Jarju S."/>
            <person name="Secka A."/>
            <person name="Antonio M."/>
            <person name="Oren A."/>
            <person name="Chaudhuri R.R."/>
            <person name="La Ragione R."/>
            <person name="Hildebrand F."/>
            <person name="Pallen M.J."/>
        </authorList>
    </citation>
    <scope>NUCLEOTIDE SEQUENCE</scope>
    <source>
        <strain evidence="2">6276</strain>
    </source>
</reference>
<accession>A0A9D1F0T1</accession>
<organism evidence="2 3">
    <name type="scientific">Candidatus Scatousia excrementigallinarum</name>
    <dbReference type="NCBI Taxonomy" id="2840935"/>
    <lineage>
        <taxon>Bacteria</taxon>
        <taxon>Candidatus Scatousia</taxon>
    </lineage>
</organism>
<dbReference type="Gene3D" id="1.10.260.40">
    <property type="entry name" value="lambda repressor-like DNA-binding domains"/>
    <property type="match status" value="1"/>
</dbReference>
<feature type="domain" description="HTH cro/C1-type" evidence="1">
    <location>
        <begin position="7"/>
        <end position="37"/>
    </location>
</feature>
<name>A0A9D1F0T1_9BACT</name>
<dbReference type="GO" id="GO:0003677">
    <property type="term" value="F:DNA binding"/>
    <property type="evidence" value="ECO:0007669"/>
    <property type="project" value="InterPro"/>
</dbReference>
<protein>
    <submittedName>
        <fullName evidence="2">Helix-turn-helix transcriptional regulator</fullName>
    </submittedName>
</protein>
<proteinExistence type="predicted"/>
<dbReference type="CDD" id="cd00093">
    <property type="entry name" value="HTH_XRE"/>
    <property type="match status" value="1"/>
</dbReference>
<dbReference type="EMBL" id="DVIU01000191">
    <property type="protein sequence ID" value="HIS36882.1"/>
    <property type="molecule type" value="Genomic_DNA"/>
</dbReference>
<dbReference type="SUPFAM" id="SSF47413">
    <property type="entry name" value="lambda repressor-like DNA-binding domains"/>
    <property type="match status" value="1"/>
</dbReference>
<evidence type="ECO:0000313" key="2">
    <source>
        <dbReference type="EMBL" id="HIS36882.1"/>
    </source>
</evidence>